<keyword evidence="2" id="KW-1185">Reference proteome</keyword>
<evidence type="ECO:0000313" key="2">
    <source>
        <dbReference type="Proteomes" id="UP000682982"/>
    </source>
</evidence>
<reference evidence="1 2" key="1">
    <citation type="submission" date="2021-04" db="EMBL/GenBank/DDBJ databases">
        <title>novel species isolated from subtropical streams in China.</title>
        <authorList>
            <person name="Lu H."/>
        </authorList>
    </citation>
    <scope>NUCLEOTIDE SEQUENCE [LARGE SCALE GENOMIC DNA]</scope>
    <source>
        <strain evidence="1 2">FT147W</strain>
    </source>
</reference>
<comment type="caution">
    <text evidence="1">The sequence shown here is derived from an EMBL/GenBank/DDBJ whole genome shotgun (WGS) entry which is preliminary data.</text>
</comment>
<organism evidence="1 2">
    <name type="scientific">Undibacterium rivi</name>
    <dbReference type="NCBI Taxonomy" id="2828729"/>
    <lineage>
        <taxon>Bacteria</taxon>
        <taxon>Pseudomonadati</taxon>
        <taxon>Pseudomonadota</taxon>
        <taxon>Betaproteobacteria</taxon>
        <taxon>Burkholderiales</taxon>
        <taxon>Oxalobacteraceae</taxon>
        <taxon>Undibacterium</taxon>
    </lineage>
</organism>
<evidence type="ECO:0000313" key="1">
    <source>
        <dbReference type="EMBL" id="MBR7793279.1"/>
    </source>
</evidence>
<sequence>MLLKIPNSNGAIKKPNPGANVATVKVGYHF</sequence>
<dbReference type="EMBL" id="JAGSPK010000004">
    <property type="protein sequence ID" value="MBR7793279.1"/>
    <property type="molecule type" value="Genomic_DNA"/>
</dbReference>
<proteinExistence type="predicted"/>
<dbReference type="Proteomes" id="UP000682982">
    <property type="component" value="Unassembled WGS sequence"/>
</dbReference>
<protein>
    <submittedName>
        <fullName evidence="1">Acyloxyacyl hydrolase</fullName>
    </submittedName>
</protein>
<gene>
    <name evidence="1" type="ORF">KDM87_11765</name>
</gene>
<dbReference type="GO" id="GO:0016787">
    <property type="term" value="F:hydrolase activity"/>
    <property type="evidence" value="ECO:0007669"/>
    <property type="project" value="UniProtKB-KW"/>
</dbReference>
<name>A0ABS5H5B0_9BURK</name>
<accession>A0ABS5H5B0</accession>
<keyword evidence="1" id="KW-0378">Hydrolase</keyword>